<dbReference type="CDD" id="cd24011">
    <property type="entry name" value="ASKHA_NBD_BK"/>
    <property type="match status" value="1"/>
</dbReference>
<dbReference type="Gene3D" id="3.30.420.40">
    <property type="match status" value="2"/>
</dbReference>
<protein>
    <recommendedName>
        <fullName evidence="9">Probable butyrate kinase</fullName>
        <shortName evidence="9">BK</shortName>
        <ecNumber evidence="9">2.7.2.7</ecNumber>
    </recommendedName>
    <alternativeName>
        <fullName evidence="9">Branched-chain carboxylic acid kinase</fullName>
    </alternativeName>
</protein>
<evidence type="ECO:0000256" key="5">
    <source>
        <dbReference type="ARBA" id="ARBA00022741"/>
    </source>
</evidence>
<comment type="similarity">
    <text evidence="2 9 10">Belongs to the acetokinase family.</text>
</comment>
<evidence type="ECO:0000256" key="1">
    <source>
        <dbReference type="ARBA" id="ARBA00004496"/>
    </source>
</evidence>
<comment type="subcellular location">
    <subcellularLocation>
        <location evidence="1 9">Cytoplasm</location>
    </subcellularLocation>
</comment>
<dbReference type="InterPro" id="IPR000890">
    <property type="entry name" value="Aliphatic_acid_kin_short-chain"/>
</dbReference>
<dbReference type="InterPro" id="IPR011245">
    <property type="entry name" value="Butyrate_kin"/>
</dbReference>
<dbReference type="NCBIfam" id="TIGR02707">
    <property type="entry name" value="butyr_kinase"/>
    <property type="match status" value="1"/>
</dbReference>
<dbReference type="PRINTS" id="PR00471">
    <property type="entry name" value="ACETATEKNASE"/>
</dbReference>
<keyword evidence="12" id="KW-1185">Reference proteome</keyword>
<dbReference type="AlphaFoldDB" id="A0A1G5S5Q8"/>
<dbReference type="GO" id="GO:0047761">
    <property type="term" value="F:butyrate kinase activity"/>
    <property type="evidence" value="ECO:0007669"/>
    <property type="project" value="UniProtKB-UniRule"/>
</dbReference>
<keyword evidence="5 9" id="KW-0547">Nucleotide-binding</keyword>
<comment type="catalytic activity">
    <reaction evidence="8 9">
        <text>butanoate + ATP = butanoyl phosphate + ADP</text>
        <dbReference type="Rhea" id="RHEA:13585"/>
        <dbReference type="ChEBI" id="CHEBI:17968"/>
        <dbReference type="ChEBI" id="CHEBI:30616"/>
        <dbReference type="ChEBI" id="CHEBI:58079"/>
        <dbReference type="ChEBI" id="CHEBI:456216"/>
        <dbReference type="EC" id="2.7.2.7"/>
    </reaction>
</comment>
<dbReference type="GO" id="GO:0008776">
    <property type="term" value="F:acetate kinase activity"/>
    <property type="evidence" value="ECO:0007669"/>
    <property type="project" value="TreeGrafter"/>
</dbReference>
<gene>
    <name evidence="9" type="primary">buk</name>
    <name evidence="11" type="ORF">SAMN03080599_02927</name>
</gene>
<dbReference type="InterPro" id="IPR023865">
    <property type="entry name" value="Aliphatic_acid_kinase_CS"/>
</dbReference>
<evidence type="ECO:0000256" key="3">
    <source>
        <dbReference type="ARBA" id="ARBA00022490"/>
    </source>
</evidence>
<keyword evidence="6 9" id="KW-0418">Kinase</keyword>
<sequence length="360" mass="39221">MDKLLVLVINPGSTSTKVAIFEGESLIIQENLTHSAEDLSKYDHITDQFDFRSEMILSWYHDLGYSLESLRAVIGRGGLLKPMPSGIYEVSEGMMEDLRIGVQGQHASNLGGLIADMISRKAGVKAYIADPVAVDEFDEVARISGIPEIKRRSLVHALNIKAIAHRFADEHKKSLHDMNLIVAHLGGGISIAPMVKGKIKDVNNANEMGPFSPERAGSLPVGDIVKMCFSGQYTQKDMKTKINNRGGLVAYLGTNDARDVLKMIDAGDVRAKLIFDAMGYQIAKEIGAMATVMEGQVDAVLLTGGVAYSQYLTDLISDHVKFIAPVTVMPGEDEMTALNESALRVLNKVEAAKIYENEVN</sequence>
<evidence type="ECO:0000256" key="8">
    <source>
        <dbReference type="ARBA" id="ARBA00048596"/>
    </source>
</evidence>
<dbReference type="Proteomes" id="UP000199208">
    <property type="component" value="Unassembled WGS sequence"/>
</dbReference>
<evidence type="ECO:0000256" key="6">
    <source>
        <dbReference type="ARBA" id="ARBA00022777"/>
    </source>
</evidence>
<dbReference type="HAMAP" id="MF_00542">
    <property type="entry name" value="Butyrate_kinase"/>
    <property type="match status" value="1"/>
</dbReference>
<dbReference type="InterPro" id="IPR043129">
    <property type="entry name" value="ATPase_NBD"/>
</dbReference>
<dbReference type="STRING" id="1120920.SAMN03080599_02927"/>
<dbReference type="GO" id="GO:0005524">
    <property type="term" value="F:ATP binding"/>
    <property type="evidence" value="ECO:0007669"/>
    <property type="project" value="UniProtKB-KW"/>
</dbReference>
<name>A0A1G5S5Q8_9FIRM</name>
<reference evidence="11 12" key="1">
    <citation type="submission" date="2016-10" db="EMBL/GenBank/DDBJ databases">
        <authorList>
            <person name="de Groot N.N."/>
        </authorList>
    </citation>
    <scope>NUCLEOTIDE SEQUENCE [LARGE SCALE GENOMIC DNA]</scope>
    <source>
        <strain evidence="11 12">DSM 2784</strain>
    </source>
</reference>
<dbReference type="EC" id="2.7.2.7" evidence="9"/>
<evidence type="ECO:0000256" key="9">
    <source>
        <dbReference type="HAMAP-Rule" id="MF_00542"/>
    </source>
</evidence>
<keyword evidence="7 9" id="KW-0067">ATP-binding</keyword>
<dbReference type="RefSeq" id="WP_092592759.1">
    <property type="nucleotide sequence ID" value="NZ_FMWL01000021.1"/>
</dbReference>
<dbReference type="GO" id="GO:0006083">
    <property type="term" value="P:acetate metabolic process"/>
    <property type="evidence" value="ECO:0007669"/>
    <property type="project" value="TreeGrafter"/>
</dbReference>
<dbReference type="EMBL" id="FMWL01000021">
    <property type="protein sequence ID" value="SCZ81666.1"/>
    <property type="molecule type" value="Genomic_DNA"/>
</dbReference>
<evidence type="ECO:0000313" key="11">
    <source>
        <dbReference type="EMBL" id="SCZ81666.1"/>
    </source>
</evidence>
<keyword evidence="3 9" id="KW-0963">Cytoplasm</keyword>
<dbReference type="PANTHER" id="PTHR21060:SF3">
    <property type="entry name" value="BUTYRATE KINASE 2-RELATED"/>
    <property type="match status" value="1"/>
</dbReference>
<evidence type="ECO:0000256" key="7">
    <source>
        <dbReference type="ARBA" id="ARBA00022840"/>
    </source>
</evidence>
<proteinExistence type="inferred from homology"/>
<keyword evidence="4 9" id="KW-0808">Transferase</keyword>
<dbReference type="SUPFAM" id="SSF53067">
    <property type="entry name" value="Actin-like ATPase domain"/>
    <property type="match status" value="2"/>
</dbReference>
<evidence type="ECO:0000256" key="4">
    <source>
        <dbReference type="ARBA" id="ARBA00022679"/>
    </source>
</evidence>
<dbReference type="PANTHER" id="PTHR21060">
    <property type="entry name" value="ACETATE KINASE"/>
    <property type="match status" value="1"/>
</dbReference>
<evidence type="ECO:0000256" key="2">
    <source>
        <dbReference type="ARBA" id="ARBA00008748"/>
    </source>
</evidence>
<organism evidence="11 12">
    <name type="scientific">Acidaminobacter hydrogenoformans DSM 2784</name>
    <dbReference type="NCBI Taxonomy" id="1120920"/>
    <lineage>
        <taxon>Bacteria</taxon>
        <taxon>Bacillati</taxon>
        <taxon>Bacillota</taxon>
        <taxon>Clostridia</taxon>
        <taxon>Peptostreptococcales</taxon>
        <taxon>Acidaminobacteraceae</taxon>
        <taxon>Acidaminobacter</taxon>
    </lineage>
</organism>
<dbReference type="PROSITE" id="PS01075">
    <property type="entry name" value="ACETATE_KINASE_1"/>
    <property type="match status" value="1"/>
</dbReference>
<dbReference type="NCBIfam" id="NF002834">
    <property type="entry name" value="PRK03011.1-5"/>
    <property type="match status" value="1"/>
</dbReference>
<dbReference type="GO" id="GO:0005737">
    <property type="term" value="C:cytoplasm"/>
    <property type="evidence" value="ECO:0007669"/>
    <property type="project" value="UniProtKB-SubCell"/>
</dbReference>
<dbReference type="PIRSF" id="PIRSF036458">
    <property type="entry name" value="Butyrate_kin"/>
    <property type="match status" value="1"/>
</dbReference>
<accession>A0A1G5S5Q8</accession>
<evidence type="ECO:0000256" key="10">
    <source>
        <dbReference type="RuleBase" id="RU003835"/>
    </source>
</evidence>
<dbReference type="OrthoDB" id="9771859at2"/>
<dbReference type="Pfam" id="PF00871">
    <property type="entry name" value="Acetate_kinase"/>
    <property type="match status" value="1"/>
</dbReference>
<evidence type="ECO:0000313" key="12">
    <source>
        <dbReference type="Proteomes" id="UP000199208"/>
    </source>
</evidence>